<keyword evidence="3" id="KW-1185">Reference proteome</keyword>
<reference evidence="2 3" key="1">
    <citation type="submission" date="2018-01" db="EMBL/GenBank/DDBJ databases">
        <title>The draft genome sequence of Halioglobus japonicus S1-36.</title>
        <authorList>
            <person name="Du Z.-J."/>
            <person name="Shi M.-J."/>
        </authorList>
    </citation>
    <scope>NUCLEOTIDE SEQUENCE [LARGE SCALE GENOMIC DNA]</scope>
    <source>
        <strain evidence="2 3">S1-36</strain>
    </source>
</reference>
<dbReference type="Proteomes" id="UP000235162">
    <property type="component" value="Unassembled WGS sequence"/>
</dbReference>
<evidence type="ECO:0000313" key="3">
    <source>
        <dbReference type="Proteomes" id="UP000235162"/>
    </source>
</evidence>
<dbReference type="RefSeq" id="WP_084198432.1">
    <property type="nucleotide sequence ID" value="NZ_BMYL01000003.1"/>
</dbReference>
<protein>
    <recommendedName>
        <fullName evidence="4">TonB-dependent receptor</fullName>
    </recommendedName>
</protein>
<evidence type="ECO:0008006" key="4">
    <source>
        <dbReference type="Google" id="ProtNLM"/>
    </source>
</evidence>
<proteinExistence type="predicted"/>
<evidence type="ECO:0000256" key="1">
    <source>
        <dbReference type="SAM" id="SignalP"/>
    </source>
</evidence>
<dbReference type="KEGG" id="hja:BST95_05215"/>
<evidence type="ECO:0000313" key="2">
    <source>
        <dbReference type="EMBL" id="PLW85676.1"/>
    </source>
</evidence>
<dbReference type="EMBL" id="PKUR01000003">
    <property type="protein sequence ID" value="PLW85676.1"/>
    <property type="molecule type" value="Genomic_DNA"/>
</dbReference>
<gene>
    <name evidence="2" type="ORF">C0029_13780</name>
</gene>
<comment type="caution">
    <text evidence="2">The sequence shown here is derived from an EMBL/GenBank/DDBJ whole genome shotgun (WGS) entry which is preliminary data.</text>
</comment>
<keyword evidence="1" id="KW-0732">Signal</keyword>
<accession>A0AAP8MD83</accession>
<name>A0AAP8MD83_9GAMM</name>
<feature type="chain" id="PRO_5042993203" description="TonB-dependent receptor" evidence="1">
    <location>
        <begin position="22"/>
        <end position="84"/>
    </location>
</feature>
<dbReference type="AlphaFoldDB" id="A0AAP8MD83"/>
<organism evidence="2 3">
    <name type="scientific">Halioglobus japonicus</name>
    <dbReference type="NCBI Taxonomy" id="930805"/>
    <lineage>
        <taxon>Bacteria</taxon>
        <taxon>Pseudomonadati</taxon>
        <taxon>Pseudomonadota</taxon>
        <taxon>Gammaproteobacteria</taxon>
        <taxon>Cellvibrionales</taxon>
        <taxon>Halieaceae</taxon>
        <taxon>Halioglobus</taxon>
    </lineage>
</organism>
<sequence length="84" mass="8883">MLRLASTVLLGLALVAPSVVADSETTAKHPYLEQKNVLVLGTVWQEADATIRATVDPLPEQESSSASWGLIQNIPRTMPSGAIG</sequence>
<feature type="signal peptide" evidence="1">
    <location>
        <begin position="1"/>
        <end position="21"/>
    </location>
</feature>